<protein>
    <submittedName>
        <fullName evidence="2">Uncharacterized protein</fullName>
    </submittedName>
</protein>
<feature type="compositionally biased region" description="Basic residues" evidence="1">
    <location>
        <begin position="283"/>
        <end position="299"/>
    </location>
</feature>
<dbReference type="EMBL" id="JAGPXC010000011">
    <property type="protein sequence ID" value="KAH6645571.1"/>
    <property type="molecule type" value="Genomic_DNA"/>
</dbReference>
<evidence type="ECO:0000313" key="3">
    <source>
        <dbReference type="Proteomes" id="UP000758603"/>
    </source>
</evidence>
<dbReference type="Proteomes" id="UP000758603">
    <property type="component" value="Unassembled WGS sequence"/>
</dbReference>
<sequence>MIPVELIASAEDIFLRLLTECGSVEADRLINSLRQTYFGVGMQRTGDAPIHLVDGAVTARTDAGTDAGVYPAVPTDVTVAQLDADTSDPYIDPYTNSEAYTFTFTDHGATGEAVGEATGQPTREVVQEESYCSPGGLTEHPDPSSNHDDLPSLEEWLQDDFDLDNLLDDGLREEPLASHVKDLVSSPAPKVTLDTLVTDITDVTKDNLDNTTDSSNATFVTDVTREATPGGAHKIDDCNAFLGAAPKVSDGPSAGTASTTPSRKSTRTSHRNPPKPIIESRTRSTRSGRSAKTKCRTRTSHSVGARQVDRLLTLREHWECLRSIGLFHTAPREILRWDADAMQTQSMSDLFRGYDHVLDQVGKTDALQPWRRAVAQYRTLQ</sequence>
<evidence type="ECO:0000256" key="1">
    <source>
        <dbReference type="SAM" id="MobiDB-lite"/>
    </source>
</evidence>
<gene>
    <name evidence="2" type="ORF">BKA67DRAFT_664629</name>
</gene>
<organism evidence="2 3">
    <name type="scientific">Truncatella angustata</name>
    <dbReference type="NCBI Taxonomy" id="152316"/>
    <lineage>
        <taxon>Eukaryota</taxon>
        <taxon>Fungi</taxon>
        <taxon>Dikarya</taxon>
        <taxon>Ascomycota</taxon>
        <taxon>Pezizomycotina</taxon>
        <taxon>Sordariomycetes</taxon>
        <taxon>Xylariomycetidae</taxon>
        <taxon>Amphisphaeriales</taxon>
        <taxon>Sporocadaceae</taxon>
        <taxon>Truncatella</taxon>
    </lineage>
</organism>
<feature type="compositionally biased region" description="Basic and acidic residues" evidence="1">
    <location>
        <begin position="139"/>
        <end position="150"/>
    </location>
</feature>
<comment type="caution">
    <text evidence="2">The sequence shown here is derived from an EMBL/GenBank/DDBJ whole genome shotgun (WGS) entry which is preliminary data.</text>
</comment>
<proteinExistence type="predicted"/>
<accession>A0A9P8RK81</accession>
<feature type="region of interest" description="Disordered" evidence="1">
    <location>
        <begin position="131"/>
        <end position="151"/>
    </location>
</feature>
<reference evidence="2" key="1">
    <citation type="journal article" date="2021" name="Nat. Commun.">
        <title>Genetic determinants of endophytism in the Arabidopsis root mycobiome.</title>
        <authorList>
            <person name="Mesny F."/>
            <person name="Miyauchi S."/>
            <person name="Thiergart T."/>
            <person name="Pickel B."/>
            <person name="Atanasova L."/>
            <person name="Karlsson M."/>
            <person name="Huettel B."/>
            <person name="Barry K.W."/>
            <person name="Haridas S."/>
            <person name="Chen C."/>
            <person name="Bauer D."/>
            <person name="Andreopoulos W."/>
            <person name="Pangilinan J."/>
            <person name="LaButti K."/>
            <person name="Riley R."/>
            <person name="Lipzen A."/>
            <person name="Clum A."/>
            <person name="Drula E."/>
            <person name="Henrissat B."/>
            <person name="Kohler A."/>
            <person name="Grigoriev I.V."/>
            <person name="Martin F.M."/>
            <person name="Hacquard S."/>
        </authorList>
    </citation>
    <scope>NUCLEOTIDE SEQUENCE</scope>
    <source>
        <strain evidence="2">MPI-SDFR-AT-0073</strain>
    </source>
</reference>
<evidence type="ECO:0000313" key="2">
    <source>
        <dbReference type="EMBL" id="KAH6645571.1"/>
    </source>
</evidence>
<dbReference type="AlphaFoldDB" id="A0A9P8RK81"/>
<dbReference type="GeneID" id="70137303"/>
<name>A0A9P8RK81_9PEZI</name>
<feature type="compositionally biased region" description="Basic residues" evidence="1">
    <location>
        <begin position="264"/>
        <end position="273"/>
    </location>
</feature>
<feature type="region of interest" description="Disordered" evidence="1">
    <location>
        <begin position="246"/>
        <end position="302"/>
    </location>
</feature>
<keyword evidence="3" id="KW-1185">Reference proteome</keyword>
<dbReference type="RefSeq" id="XP_045952085.1">
    <property type="nucleotide sequence ID" value="XM_046108412.1"/>
</dbReference>